<comment type="caution">
    <text evidence="1">The sequence shown here is derived from an EMBL/GenBank/DDBJ whole genome shotgun (WGS) entry which is preliminary data.</text>
</comment>
<name>A0A930VR77_9ACTN</name>
<organism evidence="1 2">
    <name type="scientific">Nocardioides agariphilus</name>
    <dbReference type="NCBI Taxonomy" id="433664"/>
    <lineage>
        <taxon>Bacteria</taxon>
        <taxon>Bacillati</taxon>
        <taxon>Actinomycetota</taxon>
        <taxon>Actinomycetes</taxon>
        <taxon>Propionibacteriales</taxon>
        <taxon>Nocardioidaceae</taxon>
        <taxon>Nocardioides</taxon>
    </lineage>
</organism>
<keyword evidence="2" id="KW-1185">Reference proteome</keyword>
<sequence>MYVPHFNALEGFAEIQSLVSTAGSAQLITTGSDGYPLASLLPVIWEPDGQRLVMHMAKANPHWKAIEPRTPCLATVIGPEAYISPAWYATKAEHGKVVPTWNYSAVHFTGRVSVEQNPEWLHEAVSWLTDLHEARREAGGHEGWEVSDAPEKYIAGQLRAIVGIQVEIERVEAKSKLSQNRSAADRQGVIAALRTEVGPTGARGEAQVADRMAEDLGR</sequence>
<reference evidence="1" key="1">
    <citation type="submission" date="2020-11" db="EMBL/GenBank/DDBJ databases">
        <title>Nocardioides cynanchi sp. nov., isolated from soil of rhizosphere of Cynanchum wilfordii.</title>
        <authorList>
            <person name="Lee J.-S."/>
            <person name="Suh M.K."/>
            <person name="Kim J.-S."/>
        </authorList>
    </citation>
    <scope>NUCLEOTIDE SEQUENCE</scope>
    <source>
        <strain evidence="1">KCTC 19276</strain>
    </source>
</reference>
<dbReference type="PANTHER" id="PTHR35802:SF1">
    <property type="entry name" value="PROTEASE SYNTHASE AND SPORULATION PROTEIN PAI 2"/>
    <property type="match status" value="1"/>
</dbReference>
<gene>
    <name evidence="1" type="ORF">ISU10_17125</name>
</gene>
<dbReference type="InterPro" id="IPR007396">
    <property type="entry name" value="TR_PAI2-type"/>
</dbReference>
<accession>A0A930VR77</accession>
<dbReference type="SUPFAM" id="SSF50475">
    <property type="entry name" value="FMN-binding split barrel"/>
    <property type="match status" value="1"/>
</dbReference>
<dbReference type="Gene3D" id="2.30.110.10">
    <property type="entry name" value="Electron Transport, Fmn-binding Protein, Chain A"/>
    <property type="match status" value="1"/>
</dbReference>
<dbReference type="AlphaFoldDB" id="A0A930VR77"/>
<dbReference type="Proteomes" id="UP000660668">
    <property type="component" value="Unassembled WGS sequence"/>
</dbReference>
<dbReference type="Pfam" id="PF04299">
    <property type="entry name" value="FMN_bind_2"/>
    <property type="match status" value="1"/>
</dbReference>
<evidence type="ECO:0000313" key="2">
    <source>
        <dbReference type="Proteomes" id="UP000660668"/>
    </source>
</evidence>
<dbReference type="RefSeq" id="WP_194697640.1">
    <property type="nucleotide sequence ID" value="NZ_JADKPO010000026.1"/>
</dbReference>
<dbReference type="InterPro" id="IPR012349">
    <property type="entry name" value="Split_barrel_FMN-bd"/>
</dbReference>
<protein>
    <submittedName>
        <fullName evidence="1">FMN-binding negative transcriptional regulator</fullName>
    </submittedName>
</protein>
<dbReference type="EMBL" id="JADKPO010000026">
    <property type="protein sequence ID" value="MBF4769493.1"/>
    <property type="molecule type" value="Genomic_DNA"/>
</dbReference>
<dbReference type="PIRSF" id="PIRSF010372">
    <property type="entry name" value="PaiB"/>
    <property type="match status" value="1"/>
</dbReference>
<evidence type="ECO:0000313" key="1">
    <source>
        <dbReference type="EMBL" id="MBF4769493.1"/>
    </source>
</evidence>
<proteinExistence type="predicted"/>
<dbReference type="PANTHER" id="PTHR35802">
    <property type="entry name" value="PROTEASE SYNTHASE AND SPORULATION PROTEIN PAI 2"/>
    <property type="match status" value="1"/>
</dbReference>